<dbReference type="HAMAP" id="MF_01007">
    <property type="entry name" value="16SrRNA_methyltr_H"/>
    <property type="match status" value="1"/>
</dbReference>
<dbReference type="NCBIfam" id="TIGR00006">
    <property type="entry name" value="16S rRNA (cytosine(1402)-N(4))-methyltransferase RsmH"/>
    <property type="match status" value="1"/>
</dbReference>
<dbReference type="GO" id="GO:0005737">
    <property type="term" value="C:cytoplasm"/>
    <property type="evidence" value="ECO:0007669"/>
    <property type="project" value="UniProtKB-SubCell"/>
</dbReference>
<keyword evidence="2 6" id="KW-0698">rRNA processing</keyword>
<keyword evidence="6" id="KW-0963">Cytoplasm</keyword>
<dbReference type="eggNOG" id="COG0275">
    <property type="taxonomic scope" value="Bacteria"/>
</dbReference>
<feature type="binding site" evidence="6">
    <location>
        <begin position="35"/>
        <end position="37"/>
    </location>
    <ligand>
        <name>S-adenosyl-L-methionine</name>
        <dbReference type="ChEBI" id="CHEBI:59789"/>
    </ligand>
</feature>
<keyword evidence="9" id="KW-1185">Reference proteome</keyword>
<evidence type="ECO:0000256" key="1">
    <source>
        <dbReference type="ARBA" id="ARBA00010396"/>
    </source>
</evidence>
<evidence type="ECO:0000256" key="2">
    <source>
        <dbReference type="ARBA" id="ARBA00022552"/>
    </source>
</evidence>
<dbReference type="PANTHER" id="PTHR11265:SF0">
    <property type="entry name" value="12S RRNA N4-METHYLCYTIDINE METHYLTRANSFERASE"/>
    <property type="match status" value="1"/>
</dbReference>
<dbReference type="SUPFAM" id="SSF53335">
    <property type="entry name" value="S-adenosyl-L-methionine-dependent methyltransferases"/>
    <property type="match status" value="1"/>
</dbReference>
<dbReference type="STRING" id="1121448.DGI_0353"/>
<feature type="binding site" evidence="6">
    <location>
        <position position="85"/>
    </location>
    <ligand>
        <name>S-adenosyl-L-methionine</name>
        <dbReference type="ChEBI" id="CHEBI:59789"/>
    </ligand>
</feature>
<accession>T2G809</accession>
<dbReference type="EMBL" id="CP006585">
    <property type="protein sequence ID" value="AGW12276.1"/>
    <property type="molecule type" value="Genomic_DNA"/>
</dbReference>
<keyword evidence="3 6" id="KW-0489">Methyltransferase</keyword>
<evidence type="ECO:0000256" key="5">
    <source>
        <dbReference type="ARBA" id="ARBA00022691"/>
    </source>
</evidence>
<dbReference type="SUPFAM" id="SSF81799">
    <property type="entry name" value="Putative methyltransferase TM0872, insert domain"/>
    <property type="match status" value="1"/>
</dbReference>
<comment type="similarity">
    <text evidence="1 6">Belongs to the methyltransferase superfamily. RsmH family.</text>
</comment>
<dbReference type="InterPro" id="IPR023397">
    <property type="entry name" value="SAM-dep_MeTrfase_MraW_recog"/>
</dbReference>
<proteinExistence type="inferred from homology"/>
<dbReference type="EC" id="2.1.1.199" evidence="6"/>
<protein>
    <recommendedName>
        <fullName evidence="6">Ribosomal RNA small subunit methyltransferase H</fullName>
        <ecNumber evidence="6">2.1.1.199</ecNumber>
    </recommendedName>
    <alternativeName>
        <fullName evidence="6">16S rRNA m(4)C1402 methyltransferase</fullName>
    </alternativeName>
    <alternativeName>
        <fullName evidence="6">rRNA (cytosine-N(4)-)-methyltransferase RsmH</fullName>
    </alternativeName>
</protein>
<evidence type="ECO:0000256" key="7">
    <source>
        <dbReference type="SAM" id="MobiDB-lite"/>
    </source>
</evidence>
<feature type="binding site" evidence="6">
    <location>
        <position position="113"/>
    </location>
    <ligand>
        <name>S-adenosyl-L-methionine</name>
        <dbReference type="ChEBI" id="CHEBI:59789"/>
    </ligand>
</feature>
<dbReference type="Proteomes" id="UP000016587">
    <property type="component" value="Chromosome"/>
</dbReference>
<dbReference type="InterPro" id="IPR002903">
    <property type="entry name" value="RsmH"/>
</dbReference>
<dbReference type="Gene3D" id="3.40.50.150">
    <property type="entry name" value="Vaccinia Virus protein VP39"/>
    <property type="match status" value="1"/>
</dbReference>
<keyword evidence="5 6" id="KW-0949">S-adenosyl-L-methionine</keyword>
<dbReference type="KEGG" id="dgg:DGI_0353"/>
<reference evidence="8 9" key="1">
    <citation type="journal article" date="2013" name="J. Bacteriol.">
        <title>Roles of HynAB and Ech, the only two hydrogenases found in the model sulfate reducer Desulfovibrio gigas.</title>
        <authorList>
            <person name="Morais-Silva F.O."/>
            <person name="Santos C.I."/>
            <person name="Rodrigues R."/>
            <person name="Pereira I.A."/>
            <person name="Rodrigues-Pousada C."/>
        </authorList>
    </citation>
    <scope>NUCLEOTIDE SEQUENCE [LARGE SCALE GENOMIC DNA]</scope>
    <source>
        <strain evidence="9">ATCC 19364 / DSM 1382 / NCIMB 9332 / VKM B-1759</strain>
    </source>
</reference>
<reference evidence="9" key="2">
    <citation type="submission" date="2013-07" db="EMBL/GenBank/DDBJ databases">
        <authorList>
            <person name="Morais-Silva F.O."/>
            <person name="Rezende A.M."/>
            <person name="Pimentel C."/>
            <person name="Resende D.M."/>
            <person name="Santos C.I."/>
            <person name="Clemente C."/>
            <person name="de Oliveira L.M."/>
            <person name="da Silva S.M."/>
            <person name="Costa D.A."/>
            <person name="Varela-Raposo A."/>
            <person name="Horacio E.C.A."/>
            <person name="Matos M."/>
            <person name="Flores O."/>
            <person name="Ruiz J.C."/>
            <person name="Rodrigues-Pousada C."/>
        </authorList>
    </citation>
    <scope>NUCLEOTIDE SEQUENCE [LARGE SCALE GENOMIC DNA]</scope>
    <source>
        <strain evidence="9">ATCC 19364 / DSM 1382 / NCIMB 9332 / VKM B-1759</strain>
    </source>
</reference>
<dbReference type="PATRIC" id="fig|1121448.10.peg.356"/>
<evidence type="ECO:0000256" key="3">
    <source>
        <dbReference type="ARBA" id="ARBA00022603"/>
    </source>
</evidence>
<comment type="function">
    <text evidence="6">Specifically methylates the N4 position of cytidine in position 1402 (C1402) of 16S rRNA.</text>
</comment>
<evidence type="ECO:0000313" key="9">
    <source>
        <dbReference type="Proteomes" id="UP000016587"/>
    </source>
</evidence>
<name>T2G809_MEGG1</name>
<dbReference type="PANTHER" id="PTHR11265">
    <property type="entry name" value="S-ADENOSYL-METHYLTRANSFERASE MRAW"/>
    <property type="match status" value="1"/>
</dbReference>
<dbReference type="GO" id="GO:0070475">
    <property type="term" value="P:rRNA base methylation"/>
    <property type="evidence" value="ECO:0007669"/>
    <property type="project" value="UniProtKB-UniRule"/>
</dbReference>
<sequence>MQSPPRHVSVLVQEVLELLDPKPGGRYLDGTVGLGGHAWAVLDAVRKQGGRAELLGLDRDPQALALARERLAEFGDAVRLVHSPFSEFEDALDAAGWTELDGALLDVGVSSLQLDNPARGFSFLHDGPLDMRMNQHADDPSALELVNHASAEVLKEIIRDLGEEPLAGKIARAIASRRVRAPFETTADLAEAVSLAYPPQRRRMARNHPATRTFQGLRMAVNRELEELSAFLQRIVPRLKVGGHVAVISFHSLEDRLVKLAFREQAAGCDCGRTPPWCRCGKTPAVKVLTKKPIIPGEVEQAANSRARSAKLRAAERLSRSEGGQSA</sequence>
<dbReference type="HOGENOM" id="CLU_038422_3_0_7"/>
<keyword evidence="4 6" id="KW-0808">Transferase</keyword>
<feature type="region of interest" description="Disordered" evidence="7">
    <location>
        <begin position="300"/>
        <end position="327"/>
    </location>
</feature>
<evidence type="ECO:0000256" key="6">
    <source>
        <dbReference type="HAMAP-Rule" id="MF_01007"/>
    </source>
</evidence>
<dbReference type="AlphaFoldDB" id="T2G809"/>
<dbReference type="InterPro" id="IPR029063">
    <property type="entry name" value="SAM-dependent_MTases_sf"/>
</dbReference>
<evidence type="ECO:0000313" key="8">
    <source>
        <dbReference type="EMBL" id="AGW12276.1"/>
    </source>
</evidence>
<dbReference type="Pfam" id="PF01795">
    <property type="entry name" value="Methyltransf_5"/>
    <property type="match status" value="1"/>
</dbReference>
<dbReference type="GO" id="GO:0071424">
    <property type="term" value="F:rRNA (cytosine-N4-)-methyltransferase activity"/>
    <property type="evidence" value="ECO:0007669"/>
    <property type="project" value="UniProtKB-UniRule"/>
</dbReference>
<dbReference type="PIRSF" id="PIRSF004486">
    <property type="entry name" value="MraW"/>
    <property type="match status" value="1"/>
</dbReference>
<feature type="binding site" evidence="6">
    <location>
        <position position="58"/>
    </location>
    <ligand>
        <name>S-adenosyl-L-methionine</name>
        <dbReference type="ChEBI" id="CHEBI:59789"/>
    </ligand>
</feature>
<organism evidence="8 9">
    <name type="scientific">Megalodesulfovibrio gigas (strain ATCC 19364 / DSM 1382 / NCIMB 9332 / VKM B-1759)</name>
    <name type="common">Desulfovibrio gigas</name>
    <dbReference type="NCBI Taxonomy" id="1121448"/>
    <lineage>
        <taxon>Bacteria</taxon>
        <taxon>Pseudomonadati</taxon>
        <taxon>Thermodesulfobacteriota</taxon>
        <taxon>Desulfovibrionia</taxon>
        <taxon>Desulfovibrionales</taxon>
        <taxon>Desulfovibrionaceae</taxon>
        <taxon>Megalodesulfovibrio</taxon>
    </lineage>
</organism>
<comment type="catalytic activity">
    <reaction evidence="6">
        <text>cytidine(1402) in 16S rRNA + S-adenosyl-L-methionine = N(4)-methylcytidine(1402) in 16S rRNA + S-adenosyl-L-homocysteine + H(+)</text>
        <dbReference type="Rhea" id="RHEA:42928"/>
        <dbReference type="Rhea" id="RHEA-COMP:10286"/>
        <dbReference type="Rhea" id="RHEA-COMP:10287"/>
        <dbReference type="ChEBI" id="CHEBI:15378"/>
        <dbReference type="ChEBI" id="CHEBI:57856"/>
        <dbReference type="ChEBI" id="CHEBI:59789"/>
        <dbReference type="ChEBI" id="CHEBI:74506"/>
        <dbReference type="ChEBI" id="CHEBI:82748"/>
        <dbReference type="EC" id="2.1.1.199"/>
    </reaction>
</comment>
<feature type="binding site" evidence="6">
    <location>
        <position position="106"/>
    </location>
    <ligand>
        <name>S-adenosyl-L-methionine</name>
        <dbReference type="ChEBI" id="CHEBI:59789"/>
    </ligand>
</feature>
<evidence type="ECO:0000256" key="4">
    <source>
        <dbReference type="ARBA" id="ARBA00022679"/>
    </source>
</evidence>
<gene>
    <name evidence="6" type="primary">rsmH</name>
    <name evidence="8" type="ORF">DGI_0353</name>
</gene>
<comment type="subcellular location">
    <subcellularLocation>
        <location evidence="6">Cytoplasm</location>
    </subcellularLocation>
</comment>
<dbReference type="Gene3D" id="1.10.150.170">
    <property type="entry name" value="Putative methyltransferase TM0872, insert domain"/>
    <property type="match status" value="1"/>
</dbReference>